<sequence length="78" mass="9140">MKETEGLPGAVWKKIYVPILNRKHKRVSVYENQVRLKDGKNVFRQLIVKDHGRSKPTFILTNNTELSMQSILEVYAKR</sequence>
<dbReference type="RefSeq" id="WP_096892217.1">
    <property type="nucleotide sequence ID" value="NZ_BAOS01000001.1"/>
</dbReference>
<dbReference type="OrthoDB" id="265294at2"/>
<organism evidence="1 2">
    <name type="scientific">Candidatus Scalindua japonica</name>
    <dbReference type="NCBI Taxonomy" id="1284222"/>
    <lineage>
        <taxon>Bacteria</taxon>
        <taxon>Pseudomonadati</taxon>
        <taxon>Planctomycetota</taxon>
        <taxon>Candidatus Brocadiia</taxon>
        <taxon>Candidatus Brocadiales</taxon>
        <taxon>Candidatus Scalinduaceae</taxon>
        <taxon>Candidatus Scalindua</taxon>
    </lineage>
</organism>
<accession>A0A286TT23</accession>
<reference evidence="2" key="1">
    <citation type="journal article" date="2017" name="Environ. Microbiol. Rep.">
        <title>Genetic Diversity of Marine Anaerobic Ammonium-Oxidizing Bacteria as Revealed by Genomic and Proteomic Analyses of 'Candidatus Scalindua japonica'.</title>
        <authorList>
            <person name="Oshiki M."/>
            <person name="Mizuto K."/>
            <person name="Kimura Z."/>
            <person name="Kindaichi T."/>
            <person name="Satoh H."/>
            <person name="Okabe S."/>
        </authorList>
    </citation>
    <scope>NUCLEOTIDE SEQUENCE [LARGE SCALE GENOMIC DNA]</scope>
    <source>
        <strain evidence="2">husup-a2</strain>
    </source>
</reference>
<keyword evidence="2" id="KW-1185">Reference proteome</keyword>
<dbReference type="AlphaFoldDB" id="A0A286TT23"/>
<evidence type="ECO:0000313" key="1">
    <source>
        <dbReference type="EMBL" id="GAX59072.1"/>
    </source>
</evidence>
<dbReference type="Proteomes" id="UP000218542">
    <property type="component" value="Unassembled WGS sequence"/>
</dbReference>
<name>A0A286TT23_9BACT</name>
<gene>
    <name evidence="1" type="ORF">SCALIN_C01_0002</name>
</gene>
<dbReference type="EMBL" id="BAOS01000001">
    <property type="protein sequence ID" value="GAX59072.1"/>
    <property type="molecule type" value="Genomic_DNA"/>
</dbReference>
<proteinExistence type="predicted"/>
<protein>
    <submittedName>
        <fullName evidence="1">Uncharacterized protein</fullName>
    </submittedName>
</protein>
<evidence type="ECO:0000313" key="2">
    <source>
        <dbReference type="Proteomes" id="UP000218542"/>
    </source>
</evidence>
<comment type="caution">
    <text evidence="1">The sequence shown here is derived from an EMBL/GenBank/DDBJ whole genome shotgun (WGS) entry which is preliminary data.</text>
</comment>